<feature type="domain" description="Cupin type-2" evidence="1">
    <location>
        <begin position="42"/>
        <end position="109"/>
    </location>
</feature>
<sequence>MALRQVRIAEIPPFDYAFEDPIRGRMADVGRRLGSQGIGLIIQTVAPGCRSSRRHRHLFQEEILVVMAGSGTLLHGDERIPVQAGDAFCYRPDDPEPHAFENDGTAELVIWAFGDRKPHEVCLYPDQGVAFVEGLGAEMPLEAARPSDWTEERRQA</sequence>
<gene>
    <name evidence="2" type="ORF">AVDCRST_MAG27-393</name>
</gene>
<dbReference type="EMBL" id="CADCTD010000013">
    <property type="protein sequence ID" value="CAA9222040.1"/>
    <property type="molecule type" value="Genomic_DNA"/>
</dbReference>
<dbReference type="AlphaFoldDB" id="A0A6J4HED8"/>
<accession>A0A6J4HED8</accession>
<proteinExistence type="predicted"/>
<dbReference type="Pfam" id="PF07883">
    <property type="entry name" value="Cupin_2"/>
    <property type="match status" value="1"/>
</dbReference>
<name>A0A6J4HED8_9PROT</name>
<evidence type="ECO:0000259" key="1">
    <source>
        <dbReference type="Pfam" id="PF07883"/>
    </source>
</evidence>
<evidence type="ECO:0000313" key="2">
    <source>
        <dbReference type="EMBL" id="CAA9222040.1"/>
    </source>
</evidence>
<organism evidence="2">
    <name type="scientific">uncultured Craurococcus sp</name>
    <dbReference type="NCBI Taxonomy" id="1135998"/>
    <lineage>
        <taxon>Bacteria</taxon>
        <taxon>Pseudomonadati</taxon>
        <taxon>Pseudomonadota</taxon>
        <taxon>Alphaproteobacteria</taxon>
        <taxon>Acetobacterales</taxon>
        <taxon>Acetobacteraceae</taxon>
        <taxon>Craurococcus</taxon>
        <taxon>environmental samples</taxon>
    </lineage>
</organism>
<protein>
    <recommendedName>
        <fullName evidence="1">Cupin type-2 domain-containing protein</fullName>
    </recommendedName>
</protein>
<dbReference type="SUPFAM" id="SSF51182">
    <property type="entry name" value="RmlC-like cupins"/>
    <property type="match status" value="1"/>
</dbReference>
<dbReference type="InterPro" id="IPR014710">
    <property type="entry name" value="RmlC-like_jellyroll"/>
</dbReference>
<dbReference type="InterPro" id="IPR013096">
    <property type="entry name" value="Cupin_2"/>
</dbReference>
<reference evidence="2" key="1">
    <citation type="submission" date="2020-02" db="EMBL/GenBank/DDBJ databases">
        <authorList>
            <person name="Meier V. D."/>
        </authorList>
    </citation>
    <scope>NUCLEOTIDE SEQUENCE</scope>
    <source>
        <strain evidence="2">AVDCRST_MAG27</strain>
    </source>
</reference>
<dbReference type="InterPro" id="IPR011051">
    <property type="entry name" value="RmlC_Cupin_sf"/>
</dbReference>
<dbReference type="Gene3D" id="2.60.120.10">
    <property type="entry name" value="Jelly Rolls"/>
    <property type="match status" value="1"/>
</dbReference>